<evidence type="ECO:0000313" key="5">
    <source>
        <dbReference type="Proteomes" id="UP000373449"/>
    </source>
</evidence>
<evidence type="ECO:0000256" key="1">
    <source>
        <dbReference type="SAM" id="Phobius"/>
    </source>
</evidence>
<reference evidence="3 5" key="3">
    <citation type="submission" date="2019-03" db="EMBL/GenBank/DDBJ databases">
        <authorList>
            <consortium name="Pathogen Informatics"/>
        </authorList>
    </citation>
    <scope>NUCLEOTIDE SEQUENCE [LARGE SCALE GENOMIC DNA]</scope>
    <source>
        <strain evidence="3 5">NCTC12282</strain>
    </source>
</reference>
<keyword evidence="1" id="KW-0472">Membrane</keyword>
<protein>
    <submittedName>
        <fullName evidence="2">Uncharacterized protein</fullName>
    </submittedName>
</protein>
<feature type="transmembrane region" description="Helical" evidence="1">
    <location>
        <begin position="12"/>
        <end position="32"/>
    </location>
</feature>
<organism evidence="2 4">
    <name type="scientific">Budvicia aquatica</name>
    <dbReference type="NCBI Taxonomy" id="82979"/>
    <lineage>
        <taxon>Bacteria</taxon>
        <taxon>Pseudomonadati</taxon>
        <taxon>Pseudomonadota</taxon>
        <taxon>Gammaproteobacteria</taxon>
        <taxon>Enterobacterales</taxon>
        <taxon>Budviciaceae</taxon>
        <taxon>Budvicia</taxon>
    </lineage>
</organism>
<dbReference type="Proteomes" id="UP000224974">
    <property type="component" value="Unassembled WGS sequence"/>
</dbReference>
<dbReference type="Proteomes" id="UP000373449">
    <property type="component" value="Unassembled WGS sequence"/>
</dbReference>
<dbReference type="RefSeq" id="WP_029096728.1">
    <property type="nucleotide sequence ID" value="NZ_CAADJA010000002.1"/>
</dbReference>
<dbReference type="EMBL" id="PDDX01000001">
    <property type="protein sequence ID" value="PHI31812.1"/>
    <property type="molecule type" value="Genomic_DNA"/>
</dbReference>
<keyword evidence="4" id="KW-1185">Reference proteome</keyword>
<dbReference type="AlphaFoldDB" id="A0A2C6DU14"/>
<keyword evidence="1" id="KW-1133">Transmembrane helix</keyword>
<keyword evidence="1" id="KW-0812">Transmembrane</keyword>
<sequence length="79" mass="9739">MKKCYALRNTYVVIKITEWYGYLLMQLVMWGYRRQMLTLKQAVSGLSYSNQQTRRALKQLRIIRERRKTDRLRHKEKTK</sequence>
<accession>A0A2C6DU14</accession>
<evidence type="ECO:0000313" key="3">
    <source>
        <dbReference type="EMBL" id="VFS52799.1"/>
    </source>
</evidence>
<proteinExistence type="predicted"/>
<reference evidence="2" key="2">
    <citation type="submission" date="2017-09" db="EMBL/GenBank/DDBJ databases">
        <title>FDA dAtabase for Regulatory Grade micrObial Sequences (FDA-ARGOS): Supporting development and validation of Infectious Disease Dx tests.</title>
        <authorList>
            <person name="Minogue T."/>
            <person name="Wolcott M."/>
            <person name="Wasieloski L."/>
            <person name="Aguilar W."/>
            <person name="Moore D."/>
            <person name="Tallon L.J."/>
            <person name="Sadzewicz L."/>
            <person name="Ott S."/>
            <person name="Zhao X."/>
            <person name="Nagaraj S."/>
            <person name="Vavikolanu K."/>
            <person name="Aluvathingal J."/>
            <person name="Nadendla S."/>
            <person name="Sichtig H."/>
        </authorList>
    </citation>
    <scope>NUCLEOTIDE SEQUENCE</scope>
    <source>
        <strain evidence="2">FDAARGOS_387</strain>
    </source>
</reference>
<evidence type="ECO:0000313" key="2">
    <source>
        <dbReference type="EMBL" id="PHI31812.1"/>
    </source>
</evidence>
<gene>
    <name evidence="2" type="ORF">CRN84_22040</name>
    <name evidence="3" type="ORF">NCTC12282_06009</name>
</gene>
<dbReference type="EMBL" id="CAADJA010000002">
    <property type="protein sequence ID" value="VFS52799.1"/>
    <property type="molecule type" value="Genomic_DNA"/>
</dbReference>
<reference evidence="4" key="1">
    <citation type="submission" date="2017-09" db="EMBL/GenBank/DDBJ databases">
        <title>FDA dAtabase for Regulatory Grade micrObial Sequences (FDA-ARGOS): Supporting development and validation of Infectious Disease Dx tests.</title>
        <authorList>
            <person name="Minogue T."/>
            <person name="Wolcott M."/>
            <person name="Wasieloski L."/>
            <person name="Aguilar W."/>
            <person name="Moore D."/>
            <person name="Tallon L."/>
            <person name="Sadzewicz L."/>
            <person name="Ott S."/>
            <person name="Zhao X."/>
            <person name="Nagaraj S."/>
            <person name="Vavikolanu K."/>
            <person name="Aluvathingal J."/>
            <person name="Nadendla S."/>
            <person name="Sichtig H."/>
        </authorList>
    </citation>
    <scope>NUCLEOTIDE SEQUENCE [LARGE SCALE GENOMIC DNA]</scope>
    <source>
        <strain evidence="4">FDAARGOS_387</strain>
    </source>
</reference>
<name>A0A2C6DU14_9GAMM</name>
<evidence type="ECO:0000313" key="4">
    <source>
        <dbReference type="Proteomes" id="UP000224974"/>
    </source>
</evidence>